<dbReference type="InterPro" id="IPR014001">
    <property type="entry name" value="Helicase_ATP-bd"/>
</dbReference>
<feature type="compositionally biased region" description="Polar residues" evidence="11">
    <location>
        <begin position="24"/>
        <end position="33"/>
    </location>
</feature>
<accession>A0A9P6VM62</accession>
<dbReference type="InterPro" id="IPR038718">
    <property type="entry name" value="SNF2-like_sf"/>
</dbReference>
<feature type="compositionally biased region" description="Low complexity" evidence="11">
    <location>
        <begin position="422"/>
        <end position="436"/>
    </location>
</feature>
<feature type="compositionally biased region" description="Basic residues" evidence="11">
    <location>
        <begin position="409"/>
        <end position="421"/>
    </location>
</feature>
<evidence type="ECO:0000313" key="15">
    <source>
        <dbReference type="Proteomes" id="UP000785200"/>
    </source>
</evidence>
<dbReference type="GO" id="GO:0005694">
    <property type="term" value="C:chromosome"/>
    <property type="evidence" value="ECO:0007669"/>
    <property type="project" value="UniProtKB-ARBA"/>
</dbReference>
<keyword evidence="8" id="KW-0156">Chromatin regulator</keyword>
<dbReference type="GO" id="GO:0005634">
    <property type="term" value="C:nucleus"/>
    <property type="evidence" value="ECO:0007669"/>
    <property type="project" value="UniProtKB-SubCell"/>
</dbReference>
<dbReference type="EMBL" id="VNKQ01000005">
    <property type="protein sequence ID" value="KAG0650588.1"/>
    <property type="molecule type" value="Genomic_DNA"/>
</dbReference>
<feature type="region of interest" description="Disordered" evidence="11">
    <location>
        <begin position="103"/>
        <end position="136"/>
    </location>
</feature>
<sequence>MASNLGRKEAAIPNSPPAAKRQKTNYNHSSNGGSAFAYNSDADSGDDLFEGFNPVIPDTPAAPNNYETQPTQILDRTAHNLPNTSSPPLIFTNNEVQVPASSPLAGKVTESTTSIRKSAQPPPRPLHNGAGQKRPLTMSMAPAGTTYKPPMGIVTISDDEDEVDAISTSNAPVRTGTTLGTANVPTMDWKRSFTIHIEEDGVQIIDSDSSEDDLAQANIRPSTFMSKSAKASFNTSPPSQSINGNSKFQNIVSSAKYNPSSDSMASGYGSARRPMQQPIQRKPERGTPLGQDLKLEDLSDPVVRQKILILRQTFPGTSVLFCRDALMVCKGNTDDAAIILAGGPSPRHSDDIESPQRPISQSFAPRMTEKKSELPQMKRVLNGPVASLQERYSSTQAAQKLNGPATPQPKKKKLMQGRRHPSSPAVPEVSSPQPASLNEEDTDSGVASEIEEADPGTNEQVLDFLNTCSVEALVDLTTTTVHNAKLMVAARPFKNLDEAQGVEDTSKTKGGKRSNRVPIGEKIVGIAIQTFAGYGAIDSLVKKCDELGKPLFEEMKTWGFDTFGAAKGGELDLTSFDEQNVSQRDSGFGSPASTNDDVDDDVKVVSSTRKKGIFLKQPATMAEDFVLKDYQVVGLNWLTMMYRHKLSAILADEMGLGKTAQVIALLTQLAETGHPGPHLVICPGSTLENWCKEIQRFSPGLTIGVYRGSMKERGEIADNILQDRSLYNVIVTTYEMATRAEDNKFMRQLKADVCIYDEGHYLKNFQSNRYKQLIKIPATFKLLLTGTPLQNNLQELASLLAFILPEVFKEVEDELAYIFKIKATTRDADHGALLSTQRINRARSMLTPFVLRRKKHQVLKHLPSKTLRVEFCDIHPQQEKIYNSHVDSARERARVRIEGGKMPPKSETDENNPLMQLRKAAVHPLLFRRHFTNEKIEKMVDLLLKNEPVEFPTDKNHRREHLVAEMHTLSDFYLHLWCKKYPCISSFDIRKGSWMNSGKVEAMVKLVKGYKETGDRVLIFSQFSLVLDILEEVLNTSLISFARLDGSTKIDDRQTLVDTFSSDDTITAFLLTTKAGGTGINLMAANKVIIFDGSFNPHDDKQAEDRAHRVGQTRDVEVVRLVMRNTIEEQIFALGISKLALDGRVAGDDSEGQNNVARMLLEGTKLSEEDTKTVIQGDSIEKKGGGGNSEAAGPKKDSPIPTRKRSSMLDSITKTRDTTKEKDAAIVEVDDEGNELLL</sequence>
<dbReference type="PROSITE" id="PS51194">
    <property type="entry name" value="HELICASE_CTER"/>
    <property type="match status" value="1"/>
</dbReference>
<evidence type="ECO:0000256" key="5">
    <source>
        <dbReference type="ARBA" id="ARBA00022801"/>
    </source>
</evidence>
<keyword evidence="4" id="KW-0547">Nucleotide-binding</keyword>
<dbReference type="FunFam" id="3.40.50.300:FF:002881">
    <property type="entry name" value="Putative snf2 family helicase atpase protein"/>
    <property type="match status" value="1"/>
</dbReference>
<comment type="subcellular location">
    <subcellularLocation>
        <location evidence="1">Nucleus</location>
    </subcellularLocation>
</comment>
<dbReference type="FunFam" id="3.40.50.10810:FF:000014">
    <property type="entry name" value="SWI/SNF-related matrix-associated actin-dependent regulator of chromatin subfamily A containing DEAD/H box 1"/>
    <property type="match status" value="1"/>
</dbReference>
<feature type="compositionally biased region" description="Basic and acidic residues" evidence="11">
    <location>
        <begin position="1213"/>
        <end position="1225"/>
    </location>
</feature>
<evidence type="ECO:0000256" key="8">
    <source>
        <dbReference type="ARBA" id="ARBA00022853"/>
    </source>
</evidence>
<evidence type="ECO:0000256" key="9">
    <source>
        <dbReference type="ARBA" id="ARBA00023125"/>
    </source>
</evidence>
<dbReference type="SMART" id="SM00490">
    <property type="entry name" value="HELICc"/>
    <property type="match status" value="1"/>
</dbReference>
<keyword evidence="7" id="KW-0067">ATP-binding</keyword>
<dbReference type="Gene3D" id="3.40.50.10810">
    <property type="entry name" value="Tandem AAA-ATPase domain"/>
    <property type="match status" value="1"/>
</dbReference>
<keyword evidence="9" id="KW-0238">DNA-binding</keyword>
<dbReference type="InterPro" id="IPR049730">
    <property type="entry name" value="SNF2/RAD54-like_C"/>
</dbReference>
<dbReference type="GO" id="GO:0016787">
    <property type="term" value="F:hydrolase activity"/>
    <property type="evidence" value="ECO:0007669"/>
    <property type="project" value="UniProtKB-KW"/>
</dbReference>
<evidence type="ECO:0000256" key="4">
    <source>
        <dbReference type="ARBA" id="ARBA00022741"/>
    </source>
</evidence>
<evidence type="ECO:0000259" key="12">
    <source>
        <dbReference type="PROSITE" id="PS51192"/>
    </source>
</evidence>
<evidence type="ECO:0000259" key="13">
    <source>
        <dbReference type="PROSITE" id="PS51194"/>
    </source>
</evidence>
<evidence type="ECO:0000256" key="10">
    <source>
        <dbReference type="ARBA" id="ARBA00023242"/>
    </source>
</evidence>
<dbReference type="Proteomes" id="UP000785200">
    <property type="component" value="Unassembled WGS sequence"/>
</dbReference>
<evidence type="ECO:0000256" key="6">
    <source>
        <dbReference type="ARBA" id="ARBA00022806"/>
    </source>
</evidence>
<dbReference type="SUPFAM" id="SSF52540">
    <property type="entry name" value="P-loop containing nucleoside triphosphate hydrolases"/>
    <property type="match status" value="2"/>
</dbReference>
<protein>
    <recommendedName>
        <fullName evidence="3">DNA helicase</fullName>
        <ecNumber evidence="3">3.6.4.12</ecNumber>
    </recommendedName>
</protein>
<dbReference type="Pfam" id="PF00176">
    <property type="entry name" value="SNF2-rel_dom"/>
    <property type="match status" value="1"/>
</dbReference>
<dbReference type="InterPro" id="IPR027417">
    <property type="entry name" value="P-loop_NTPase"/>
</dbReference>
<dbReference type="SMART" id="SM00487">
    <property type="entry name" value="DEXDc"/>
    <property type="match status" value="1"/>
</dbReference>
<evidence type="ECO:0000256" key="3">
    <source>
        <dbReference type="ARBA" id="ARBA00012551"/>
    </source>
</evidence>
<dbReference type="AlphaFoldDB" id="A0A9P6VM62"/>
<dbReference type="EC" id="3.6.4.12" evidence="3"/>
<feature type="region of interest" description="Disordered" evidence="11">
    <location>
        <begin position="343"/>
        <end position="379"/>
    </location>
</feature>
<feature type="compositionally biased region" description="Basic and acidic residues" evidence="11">
    <location>
        <begin position="1"/>
        <end position="10"/>
    </location>
</feature>
<proteinExistence type="inferred from homology"/>
<feature type="compositionally biased region" description="Acidic residues" evidence="11">
    <location>
        <begin position="1228"/>
        <end position="1238"/>
    </location>
</feature>
<dbReference type="PROSITE" id="PS51192">
    <property type="entry name" value="HELICASE_ATP_BIND_1"/>
    <property type="match status" value="1"/>
</dbReference>
<evidence type="ECO:0000256" key="7">
    <source>
        <dbReference type="ARBA" id="ARBA00022840"/>
    </source>
</evidence>
<dbReference type="Gene3D" id="3.40.50.300">
    <property type="entry name" value="P-loop containing nucleotide triphosphate hydrolases"/>
    <property type="match status" value="1"/>
</dbReference>
<organism evidence="14 15">
    <name type="scientific">Hyphodiscus hymeniophilus</name>
    <dbReference type="NCBI Taxonomy" id="353542"/>
    <lineage>
        <taxon>Eukaryota</taxon>
        <taxon>Fungi</taxon>
        <taxon>Dikarya</taxon>
        <taxon>Ascomycota</taxon>
        <taxon>Pezizomycotina</taxon>
        <taxon>Leotiomycetes</taxon>
        <taxon>Helotiales</taxon>
        <taxon>Hyphodiscaceae</taxon>
        <taxon>Hyphodiscus</taxon>
    </lineage>
</organism>
<dbReference type="CDD" id="cd18793">
    <property type="entry name" value="SF2_C_SNF"/>
    <property type="match status" value="1"/>
</dbReference>
<gene>
    <name evidence="14" type="ORF">D0Z07_2761</name>
</gene>
<feature type="region of interest" description="Disordered" evidence="11">
    <location>
        <begin position="396"/>
        <end position="456"/>
    </location>
</feature>
<feature type="domain" description="Helicase ATP-binding" evidence="12">
    <location>
        <begin position="639"/>
        <end position="806"/>
    </location>
</feature>
<comment type="similarity">
    <text evidence="2">Belongs to the SNF2/RAD54 helicase family.</text>
</comment>
<keyword evidence="10" id="KW-0539">Nucleus</keyword>
<feature type="region of interest" description="Disordered" evidence="11">
    <location>
        <begin position="226"/>
        <end position="293"/>
    </location>
</feature>
<dbReference type="OrthoDB" id="5857104at2759"/>
<dbReference type="PANTHER" id="PTHR10799">
    <property type="entry name" value="SNF2/RAD54 HELICASE FAMILY"/>
    <property type="match status" value="1"/>
</dbReference>
<feature type="compositionally biased region" description="Acidic residues" evidence="11">
    <location>
        <begin position="438"/>
        <end position="454"/>
    </location>
</feature>
<dbReference type="GO" id="GO:0003678">
    <property type="term" value="F:DNA helicase activity"/>
    <property type="evidence" value="ECO:0007669"/>
    <property type="project" value="UniProtKB-EC"/>
</dbReference>
<evidence type="ECO:0000256" key="11">
    <source>
        <dbReference type="SAM" id="MobiDB-lite"/>
    </source>
</evidence>
<reference evidence="14" key="1">
    <citation type="submission" date="2019-07" db="EMBL/GenBank/DDBJ databases">
        <title>Hyphodiscus hymeniophilus genome sequencing and assembly.</title>
        <authorList>
            <person name="Kramer G."/>
            <person name="Nodwell J."/>
        </authorList>
    </citation>
    <scope>NUCLEOTIDE SEQUENCE</scope>
    <source>
        <strain evidence="14">ATCC 34498</strain>
    </source>
</reference>
<name>A0A9P6VM62_9HELO</name>
<keyword evidence="15" id="KW-1185">Reference proteome</keyword>
<feature type="region of interest" description="Disordered" evidence="11">
    <location>
        <begin position="1168"/>
        <end position="1238"/>
    </location>
</feature>
<feature type="region of interest" description="Disordered" evidence="11">
    <location>
        <begin position="1"/>
        <end position="67"/>
    </location>
</feature>
<keyword evidence="5" id="KW-0378">Hydrolase</keyword>
<dbReference type="Pfam" id="PF00271">
    <property type="entry name" value="Helicase_C"/>
    <property type="match status" value="1"/>
</dbReference>
<evidence type="ECO:0000313" key="14">
    <source>
        <dbReference type="EMBL" id="KAG0650588.1"/>
    </source>
</evidence>
<dbReference type="GO" id="GO:0140658">
    <property type="term" value="F:ATP-dependent chromatin remodeler activity"/>
    <property type="evidence" value="ECO:0007669"/>
    <property type="project" value="UniProtKB-ARBA"/>
</dbReference>
<evidence type="ECO:0000256" key="2">
    <source>
        <dbReference type="ARBA" id="ARBA00007025"/>
    </source>
</evidence>
<dbReference type="GO" id="GO:0005524">
    <property type="term" value="F:ATP binding"/>
    <property type="evidence" value="ECO:0007669"/>
    <property type="project" value="UniProtKB-KW"/>
</dbReference>
<dbReference type="InterPro" id="IPR000330">
    <property type="entry name" value="SNF2_N"/>
</dbReference>
<keyword evidence="6 14" id="KW-0347">Helicase</keyword>
<feature type="compositionally biased region" description="Polar residues" evidence="11">
    <location>
        <begin position="226"/>
        <end position="264"/>
    </location>
</feature>
<dbReference type="GO" id="GO:0003677">
    <property type="term" value="F:DNA binding"/>
    <property type="evidence" value="ECO:0007669"/>
    <property type="project" value="UniProtKB-KW"/>
</dbReference>
<dbReference type="InterPro" id="IPR001650">
    <property type="entry name" value="Helicase_C-like"/>
</dbReference>
<comment type="caution">
    <text evidence="14">The sequence shown here is derived from an EMBL/GenBank/DDBJ whole genome shotgun (WGS) entry which is preliminary data.</text>
</comment>
<evidence type="ECO:0000256" key="1">
    <source>
        <dbReference type="ARBA" id="ARBA00004123"/>
    </source>
</evidence>
<feature type="domain" description="Helicase C-terminal" evidence="13">
    <location>
        <begin position="1005"/>
        <end position="1172"/>
    </location>
</feature>